<dbReference type="EMBL" id="ABCC02000009">
    <property type="protein sequence ID" value="EDP18970.1"/>
    <property type="molecule type" value="Genomic_DNA"/>
</dbReference>
<evidence type="ECO:0000313" key="2">
    <source>
        <dbReference type="EMBL" id="EDP18970.1"/>
    </source>
</evidence>
<keyword evidence="1" id="KW-0812">Transmembrane</keyword>
<organism evidence="2 3">
    <name type="scientific">Enterocloster bolteae (strain ATCC BAA-613 / DSM 15670 / CCUG 46953 / JCM 12243 / WAL 16351)</name>
    <name type="common">Clostridium bolteae</name>
    <dbReference type="NCBI Taxonomy" id="411902"/>
    <lineage>
        <taxon>Bacteria</taxon>
        <taxon>Bacillati</taxon>
        <taxon>Bacillota</taxon>
        <taxon>Clostridia</taxon>
        <taxon>Lachnospirales</taxon>
        <taxon>Lachnospiraceae</taxon>
        <taxon>Enterocloster</taxon>
    </lineage>
</organism>
<proteinExistence type="predicted"/>
<dbReference type="HOGENOM" id="CLU_3134041_0_0_9"/>
<dbReference type="AlphaFoldDB" id="A8RHF8"/>
<protein>
    <submittedName>
        <fullName evidence="2">Uncharacterized protein</fullName>
    </submittedName>
</protein>
<comment type="caution">
    <text evidence="2">The sequence shown here is derived from an EMBL/GenBank/DDBJ whole genome shotgun (WGS) entry which is preliminary data.</text>
</comment>
<evidence type="ECO:0000313" key="3">
    <source>
        <dbReference type="Proteomes" id="UP000005396"/>
    </source>
</evidence>
<sequence>MRMVHPERKNPFLFLNIVLNIELFHECIGCYPFGHMLMRFILRVCFVKD</sequence>
<feature type="transmembrane region" description="Helical" evidence="1">
    <location>
        <begin position="12"/>
        <end position="34"/>
    </location>
</feature>
<name>A8RHF8_ENTBW</name>
<accession>A8RHF8</accession>
<keyword evidence="1" id="KW-0472">Membrane</keyword>
<dbReference type="PaxDb" id="411902-CLOBOL_00405"/>
<reference evidence="2 3" key="1">
    <citation type="submission" date="2007-08" db="EMBL/GenBank/DDBJ databases">
        <authorList>
            <person name="Fulton L."/>
            <person name="Clifton S."/>
            <person name="Fulton B."/>
            <person name="Xu J."/>
            <person name="Minx P."/>
            <person name="Pepin K.H."/>
            <person name="Johnson M."/>
            <person name="Thiruvilangam P."/>
            <person name="Bhonagiri V."/>
            <person name="Nash W.E."/>
            <person name="Mardis E.R."/>
            <person name="Wilson R.K."/>
        </authorList>
    </citation>
    <scope>NUCLEOTIDE SEQUENCE [LARGE SCALE GENOMIC DNA]</scope>
    <source>
        <strain evidence="3">ATCC BAA-613 / DSM 15670 / CCUG 46953 / JCM 12243 / WAL 16351</strain>
    </source>
</reference>
<gene>
    <name evidence="2" type="ORF">CLOBOL_00405</name>
</gene>
<keyword evidence="1" id="KW-1133">Transmembrane helix</keyword>
<evidence type="ECO:0000256" key="1">
    <source>
        <dbReference type="SAM" id="Phobius"/>
    </source>
</evidence>
<dbReference type="Proteomes" id="UP000005396">
    <property type="component" value="Unassembled WGS sequence"/>
</dbReference>
<reference evidence="2 3" key="2">
    <citation type="submission" date="2007-09" db="EMBL/GenBank/DDBJ databases">
        <title>Draft genome sequence of Clostridium bolteae (ATCC BAA-613).</title>
        <authorList>
            <person name="Sudarsanam P."/>
            <person name="Ley R."/>
            <person name="Guruge J."/>
            <person name="Turnbaugh P.J."/>
            <person name="Mahowald M."/>
            <person name="Liep D."/>
            <person name="Gordon J."/>
        </authorList>
    </citation>
    <scope>NUCLEOTIDE SEQUENCE [LARGE SCALE GENOMIC DNA]</scope>
    <source>
        <strain evidence="3">ATCC BAA-613 / DSM 15670 / CCUG 46953 / JCM 12243 / WAL 16351</strain>
    </source>
</reference>